<dbReference type="InterPro" id="IPR006536">
    <property type="entry name" value="HnRNP-L/PTB"/>
</dbReference>
<dbReference type="InterPro" id="IPR000504">
    <property type="entry name" value="RRM_dom"/>
</dbReference>
<gene>
    <name evidence="7" type="ORF">M5K25_012704</name>
</gene>
<keyword evidence="2" id="KW-0677">Repeat</keyword>
<feature type="region of interest" description="Disordered" evidence="5">
    <location>
        <begin position="191"/>
        <end position="210"/>
    </location>
</feature>
<dbReference type="CDD" id="cd12692">
    <property type="entry name" value="RRM2_PTBPH3"/>
    <property type="match status" value="1"/>
</dbReference>
<dbReference type="SUPFAM" id="SSF54928">
    <property type="entry name" value="RNA-binding domain, RBD"/>
    <property type="match status" value="4"/>
</dbReference>
<feature type="domain" description="RRM" evidence="6">
    <location>
        <begin position="260"/>
        <end position="334"/>
    </location>
</feature>
<accession>A0ABD0UXM8</accession>
<dbReference type="PROSITE" id="PS50102">
    <property type="entry name" value="RRM"/>
    <property type="match status" value="3"/>
</dbReference>
<dbReference type="EMBL" id="JANQDX010000010">
    <property type="protein sequence ID" value="KAL0917629.1"/>
    <property type="molecule type" value="Genomic_DNA"/>
</dbReference>
<reference evidence="7 8" key="1">
    <citation type="journal article" date="2024" name="Plant Biotechnol. J.">
        <title>Dendrobium thyrsiflorum genome and its molecular insights into genes involved in important horticultural traits.</title>
        <authorList>
            <person name="Chen B."/>
            <person name="Wang J.Y."/>
            <person name="Zheng P.J."/>
            <person name="Li K.L."/>
            <person name="Liang Y.M."/>
            <person name="Chen X.F."/>
            <person name="Zhang C."/>
            <person name="Zhao X."/>
            <person name="He X."/>
            <person name="Zhang G.Q."/>
            <person name="Liu Z.J."/>
            <person name="Xu Q."/>
        </authorList>
    </citation>
    <scope>NUCLEOTIDE SEQUENCE [LARGE SCALE GENOMIC DNA]</scope>
    <source>
        <strain evidence="7">GZMU011</strain>
    </source>
</reference>
<dbReference type="SMART" id="SM00360">
    <property type="entry name" value="RRM"/>
    <property type="match status" value="4"/>
</dbReference>
<evidence type="ECO:0000256" key="5">
    <source>
        <dbReference type="SAM" id="MobiDB-lite"/>
    </source>
</evidence>
<evidence type="ECO:0000313" key="7">
    <source>
        <dbReference type="EMBL" id="KAL0917629.1"/>
    </source>
</evidence>
<dbReference type="CDD" id="cd12426">
    <property type="entry name" value="RRM4_PTBPH3"/>
    <property type="match status" value="1"/>
</dbReference>
<feature type="domain" description="RRM" evidence="6">
    <location>
        <begin position="370"/>
        <end position="444"/>
    </location>
</feature>
<dbReference type="Pfam" id="PF13893">
    <property type="entry name" value="RRM_5"/>
    <property type="match status" value="1"/>
</dbReference>
<evidence type="ECO:0000256" key="2">
    <source>
        <dbReference type="ARBA" id="ARBA00022737"/>
    </source>
</evidence>
<dbReference type="AlphaFoldDB" id="A0ABD0UXM8"/>
<proteinExistence type="predicted"/>
<evidence type="ECO:0000256" key="1">
    <source>
        <dbReference type="ARBA" id="ARBA00022553"/>
    </source>
</evidence>
<evidence type="ECO:0000256" key="3">
    <source>
        <dbReference type="ARBA" id="ARBA00022884"/>
    </source>
</evidence>
<keyword evidence="1" id="KW-0597">Phosphoprotein</keyword>
<dbReference type="InterPro" id="IPR021790">
    <property type="entry name" value="PTBP1-like_RRM2"/>
</dbReference>
<dbReference type="InterPro" id="IPR012677">
    <property type="entry name" value="Nucleotide-bd_a/b_plait_sf"/>
</dbReference>
<dbReference type="InterPro" id="IPR034797">
    <property type="entry name" value="PTBPH3_RRM3"/>
</dbReference>
<dbReference type="Pfam" id="PF00076">
    <property type="entry name" value="RRM_1"/>
    <property type="match status" value="2"/>
</dbReference>
<keyword evidence="8" id="KW-1185">Reference proteome</keyword>
<dbReference type="Proteomes" id="UP001552299">
    <property type="component" value="Unassembled WGS sequence"/>
</dbReference>
<feature type="domain" description="RRM" evidence="6">
    <location>
        <begin position="6"/>
        <end position="80"/>
    </location>
</feature>
<name>A0ABD0UXM8_DENTH</name>
<protein>
    <recommendedName>
        <fullName evidence="6">RRM domain-containing protein</fullName>
    </recommendedName>
</protein>
<organism evidence="7 8">
    <name type="scientific">Dendrobium thyrsiflorum</name>
    <name type="common">Pinecone-like raceme dendrobium</name>
    <name type="synonym">Orchid</name>
    <dbReference type="NCBI Taxonomy" id="117978"/>
    <lineage>
        <taxon>Eukaryota</taxon>
        <taxon>Viridiplantae</taxon>
        <taxon>Streptophyta</taxon>
        <taxon>Embryophyta</taxon>
        <taxon>Tracheophyta</taxon>
        <taxon>Spermatophyta</taxon>
        <taxon>Magnoliopsida</taxon>
        <taxon>Liliopsida</taxon>
        <taxon>Asparagales</taxon>
        <taxon>Orchidaceae</taxon>
        <taxon>Epidendroideae</taxon>
        <taxon>Malaxideae</taxon>
        <taxon>Dendrobiinae</taxon>
        <taxon>Dendrobium</taxon>
    </lineage>
</organism>
<dbReference type="Pfam" id="PF11835">
    <property type="entry name" value="RRM_8"/>
    <property type="match status" value="1"/>
</dbReference>
<dbReference type="NCBIfam" id="TIGR01649">
    <property type="entry name" value="hnRNP-L_PTB"/>
    <property type="match status" value="1"/>
</dbReference>
<dbReference type="CDD" id="cd12687">
    <property type="entry name" value="RRM1_PTBPH3"/>
    <property type="match status" value="1"/>
</dbReference>
<dbReference type="InterPro" id="IPR034796">
    <property type="entry name" value="PTBPH3_RRM2"/>
</dbReference>
<dbReference type="InterPro" id="IPR035979">
    <property type="entry name" value="RBD_domain_sf"/>
</dbReference>
<evidence type="ECO:0000259" key="6">
    <source>
        <dbReference type="PROSITE" id="PS50102"/>
    </source>
</evidence>
<dbReference type="InterPro" id="IPR034795">
    <property type="entry name" value="PTBPH3_RRM1"/>
</dbReference>
<dbReference type="Gene3D" id="3.30.70.330">
    <property type="match status" value="4"/>
</dbReference>
<dbReference type="CDD" id="cd12698">
    <property type="entry name" value="RRM3_PTBPH3"/>
    <property type="match status" value="1"/>
</dbReference>
<evidence type="ECO:0000313" key="8">
    <source>
        <dbReference type="Proteomes" id="UP001552299"/>
    </source>
</evidence>
<dbReference type="GO" id="GO:0003723">
    <property type="term" value="F:RNA binding"/>
    <property type="evidence" value="ECO:0007669"/>
    <property type="project" value="UniProtKB-UniRule"/>
</dbReference>
<evidence type="ECO:0000256" key="4">
    <source>
        <dbReference type="PROSITE-ProRule" id="PRU00176"/>
    </source>
</evidence>
<sequence>MTEPSKVIHVRNVGQEISENDLLQLLQPFGVVTKLVMLRAKNQALLQMYDISSAASALQYYSNVQPSVRGRNVYMQFSSHQELTTVDQGSQGRKDQDLDPNRILLATIHHMLYPITVEVLHQVFSPHGFVEKIVTFQKSAGFQALIQYQSLQCAVLARNTLQGRNIYDGCCQLDIQFSNLNELQVNYNNDRSRDFTNPSLPSEQRGRSSQLGYGDAGGIYALHPSGGRAVTMAQMNNAAAVAAAFGSGLPPGISGSNDRCTILVSNLNTDKVDEDKLFNLFSMYGNIVRIKLLHNKPDHALVEMGDGFQAELAVHFLKGALLFGKKLEVNYSKYSNITPAQDAHDYGGSSLNRFNRNAVKNYRYCCAPTKMIHISTLPQDITEDELISHLEEHGTIVSTKIFEVNGKKQALILFEDEEQATEALVCKHACNIDGNTIRISFSQLQSI</sequence>
<dbReference type="PANTHER" id="PTHR15592">
    <property type="entry name" value="MATRIN 3/NUCLEAR PROTEIN 220-RELATED"/>
    <property type="match status" value="1"/>
</dbReference>
<keyword evidence="3 4" id="KW-0694">RNA-binding</keyword>
<comment type="caution">
    <text evidence="7">The sequence shown here is derived from an EMBL/GenBank/DDBJ whole genome shotgun (WGS) entry which is preliminary data.</text>
</comment>